<dbReference type="Pfam" id="PF02597">
    <property type="entry name" value="ThiS"/>
    <property type="match status" value="1"/>
</dbReference>
<dbReference type="KEGG" id="dor:Desor_3073"/>
<evidence type="ECO:0000313" key="1">
    <source>
        <dbReference type="EMBL" id="AET68593.1"/>
    </source>
</evidence>
<dbReference type="InterPro" id="IPR016155">
    <property type="entry name" value="Mopterin_synth/thiamin_S_b"/>
</dbReference>
<proteinExistence type="predicted"/>
<reference evidence="1 2" key="2">
    <citation type="journal article" date="2012" name="J. Bacteriol.">
        <title>Complete genome sequences of Desulfosporosinus orientis DSM765T, Desulfosporosinus youngiae DSM17734T, Desulfosporosinus meridiei DSM13257T, and Desulfosporosinus acidiphilus DSM22704T.</title>
        <authorList>
            <person name="Pester M."/>
            <person name="Brambilla E."/>
            <person name="Alazard D."/>
            <person name="Rattei T."/>
            <person name="Weinmaier T."/>
            <person name="Han J."/>
            <person name="Lucas S."/>
            <person name="Lapidus A."/>
            <person name="Cheng J.F."/>
            <person name="Goodwin L."/>
            <person name="Pitluck S."/>
            <person name="Peters L."/>
            <person name="Ovchinnikova G."/>
            <person name="Teshima H."/>
            <person name="Detter J.C."/>
            <person name="Han C.S."/>
            <person name="Tapia R."/>
            <person name="Land M.L."/>
            <person name="Hauser L."/>
            <person name="Kyrpides N.C."/>
            <person name="Ivanova N.N."/>
            <person name="Pagani I."/>
            <person name="Huntmann M."/>
            <person name="Wei C.L."/>
            <person name="Davenport K.W."/>
            <person name="Daligault H."/>
            <person name="Chain P.S."/>
            <person name="Chen A."/>
            <person name="Mavromatis K."/>
            <person name="Markowitz V."/>
            <person name="Szeto E."/>
            <person name="Mikhailova N."/>
            <person name="Pati A."/>
            <person name="Wagner M."/>
            <person name="Woyke T."/>
            <person name="Ollivier B."/>
            <person name="Klenk H.P."/>
            <person name="Spring S."/>
            <person name="Loy A."/>
        </authorList>
    </citation>
    <scope>NUCLEOTIDE SEQUENCE [LARGE SCALE GENOMIC DNA]</scope>
    <source>
        <strain evidence="2">ATCC 19365 / DSM 765 / NCIMB 8382 / VKM B-1628</strain>
    </source>
</reference>
<dbReference type="STRING" id="768706.Desor_3073"/>
<dbReference type="AlphaFoldDB" id="G7WIE5"/>
<dbReference type="OrthoDB" id="5339859at2"/>
<keyword evidence="2" id="KW-1185">Reference proteome</keyword>
<organism evidence="1 2">
    <name type="scientific">Desulfosporosinus orientis (strain ATCC 19365 / DSM 765 / NCIMB 8382 / VKM B-1628 / Singapore I)</name>
    <name type="common">Desulfotomaculum orientis</name>
    <dbReference type="NCBI Taxonomy" id="768706"/>
    <lineage>
        <taxon>Bacteria</taxon>
        <taxon>Bacillati</taxon>
        <taxon>Bacillota</taxon>
        <taxon>Clostridia</taxon>
        <taxon>Eubacteriales</taxon>
        <taxon>Desulfitobacteriaceae</taxon>
        <taxon>Desulfosporosinus</taxon>
    </lineage>
</organism>
<sequence>MLLNIKLFGGLVCGNPDLPFFGLNRLQMEMGERASLTEVLESLNLAADANLVLMVNGHAQSLDYILHHDSVISVFPPMIP</sequence>
<dbReference type="EMBL" id="CP003108">
    <property type="protein sequence ID" value="AET68593.1"/>
    <property type="molecule type" value="Genomic_DNA"/>
</dbReference>
<dbReference type="InterPro" id="IPR003749">
    <property type="entry name" value="ThiS/MoaD-like"/>
</dbReference>
<evidence type="ECO:0000313" key="2">
    <source>
        <dbReference type="Proteomes" id="UP000006346"/>
    </source>
</evidence>
<dbReference type="PATRIC" id="fig|768706.3.peg.3090"/>
<reference evidence="2" key="1">
    <citation type="submission" date="2011-11" db="EMBL/GenBank/DDBJ databases">
        <title>Complete sequence of Desulfosporosinus orientis DSM 765.</title>
        <authorList>
            <person name="Lucas S."/>
            <person name="Han J."/>
            <person name="Lapidus A."/>
            <person name="Cheng J.-F."/>
            <person name="Goodwin L."/>
            <person name="Pitluck S."/>
            <person name="Peters L."/>
            <person name="Ovchinnikova G."/>
            <person name="Teshima H."/>
            <person name="Detter J.C."/>
            <person name="Han C."/>
            <person name="Tapia R."/>
            <person name="Land M."/>
            <person name="Hauser L."/>
            <person name="Kyrpides N."/>
            <person name="Ivanova N."/>
            <person name="Pagani I."/>
            <person name="Pester M."/>
            <person name="Spring S."/>
            <person name="Ollivier B."/>
            <person name="Rattei T."/>
            <person name="Klenk H.-P."/>
            <person name="Wagner M."/>
            <person name="Loy A."/>
            <person name="Woyke T."/>
        </authorList>
    </citation>
    <scope>NUCLEOTIDE SEQUENCE [LARGE SCALE GENOMIC DNA]</scope>
    <source>
        <strain evidence="2">ATCC 19365 / DSM 765 / NCIMB 8382 / VKM B-1628</strain>
    </source>
</reference>
<dbReference type="eggNOG" id="COG1977">
    <property type="taxonomic scope" value="Bacteria"/>
</dbReference>
<gene>
    <name evidence="1" type="ordered locus">Desor_3073</name>
</gene>
<dbReference type="RefSeq" id="WP_014185401.1">
    <property type="nucleotide sequence ID" value="NC_016584.1"/>
</dbReference>
<dbReference type="HOGENOM" id="CLU_114601_5_2_9"/>
<protein>
    <submittedName>
        <fullName evidence="1">ThiS family protein</fullName>
    </submittedName>
</protein>
<accession>G7WIE5</accession>
<name>G7WIE5_DESOD</name>
<dbReference type="SUPFAM" id="SSF54285">
    <property type="entry name" value="MoaD/ThiS"/>
    <property type="match status" value="1"/>
</dbReference>
<dbReference type="Proteomes" id="UP000006346">
    <property type="component" value="Chromosome"/>
</dbReference>